<reference evidence="1 2" key="1">
    <citation type="submission" date="2015-09" db="EMBL/GenBank/DDBJ databases">
        <authorList>
            <consortium name="Pathogen Informatics"/>
        </authorList>
    </citation>
    <scope>NUCLEOTIDE SEQUENCE [LARGE SCALE GENOMIC DNA]</scope>
    <source>
        <strain evidence="1 2">2789STDY5834959</strain>
    </source>
</reference>
<organism evidence="1 2">
    <name type="scientific">Anaerostipes hadrus</name>
    <dbReference type="NCBI Taxonomy" id="649756"/>
    <lineage>
        <taxon>Bacteria</taxon>
        <taxon>Bacillati</taxon>
        <taxon>Bacillota</taxon>
        <taxon>Clostridia</taxon>
        <taxon>Lachnospirales</taxon>
        <taxon>Lachnospiraceae</taxon>
        <taxon>Anaerostipes</taxon>
    </lineage>
</organism>
<protein>
    <submittedName>
        <fullName evidence="1">Uncharacterized protein</fullName>
    </submittedName>
</protein>
<evidence type="ECO:0000313" key="1">
    <source>
        <dbReference type="EMBL" id="CUN00666.1"/>
    </source>
</evidence>
<name>A0A173TEU8_ANAHA</name>
<accession>A0A173TEU8</accession>
<gene>
    <name evidence="1" type="ORF">ERS852571_01935</name>
</gene>
<sequence length="77" mass="8715">MQDMLQLKILGHDENLSKIARKKYVRTANLKMPSGKVEIGLDESKSCLYGVVFDQATKRIGIQHLGDIKTLLDEENK</sequence>
<dbReference type="AlphaFoldDB" id="A0A173TEU8"/>
<dbReference type="Proteomes" id="UP000095553">
    <property type="component" value="Unassembled WGS sequence"/>
</dbReference>
<dbReference type="EMBL" id="CYXY01000011">
    <property type="protein sequence ID" value="CUN00666.1"/>
    <property type="molecule type" value="Genomic_DNA"/>
</dbReference>
<evidence type="ECO:0000313" key="2">
    <source>
        <dbReference type="Proteomes" id="UP000095553"/>
    </source>
</evidence>
<proteinExistence type="predicted"/>